<dbReference type="AlphaFoldDB" id="A0AAE1B098"/>
<sequence length="85" mass="9689">MESKVKVLGVDIMISSVMEELRSFNSCFCSRSMEYSSAVRRNFVFPQKWRSAHRAVWCSTMEYGAVTDAPVDSRPRGLIVSTWCS</sequence>
<reference evidence="1" key="1">
    <citation type="journal article" date="2023" name="G3 (Bethesda)">
        <title>A reference genome for the long-term kleptoplast-retaining sea slug Elysia crispata morphotype clarki.</title>
        <authorList>
            <person name="Eastman K.E."/>
            <person name="Pendleton A.L."/>
            <person name="Shaikh M.A."/>
            <person name="Suttiyut T."/>
            <person name="Ogas R."/>
            <person name="Tomko P."/>
            <person name="Gavelis G."/>
            <person name="Widhalm J.R."/>
            <person name="Wisecaver J.H."/>
        </authorList>
    </citation>
    <scope>NUCLEOTIDE SEQUENCE</scope>
    <source>
        <strain evidence="1">ECLA1</strain>
    </source>
</reference>
<keyword evidence="2" id="KW-1185">Reference proteome</keyword>
<proteinExistence type="predicted"/>
<evidence type="ECO:0000313" key="1">
    <source>
        <dbReference type="EMBL" id="KAK3796496.1"/>
    </source>
</evidence>
<evidence type="ECO:0000313" key="2">
    <source>
        <dbReference type="Proteomes" id="UP001283361"/>
    </source>
</evidence>
<name>A0AAE1B098_9GAST</name>
<organism evidence="1 2">
    <name type="scientific">Elysia crispata</name>
    <name type="common">lettuce slug</name>
    <dbReference type="NCBI Taxonomy" id="231223"/>
    <lineage>
        <taxon>Eukaryota</taxon>
        <taxon>Metazoa</taxon>
        <taxon>Spiralia</taxon>
        <taxon>Lophotrochozoa</taxon>
        <taxon>Mollusca</taxon>
        <taxon>Gastropoda</taxon>
        <taxon>Heterobranchia</taxon>
        <taxon>Euthyneura</taxon>
        <taxon>Panpulmonata</taxon>
        <taxon>Sacoglossa</taxon>
        <taxon>Placobranchoidea</taxon>
        <taxon>Plakobranchidae</taxon>
        <taxon>Elysia</taxon>
    </lineage>
</organism>
<dbReference type="Proteomes" id="UP001283361">
    <property type="component" value="Unassembled WGS sequence"/>
</dbReference>
<dbReference type="EMBL" id="JAWDGP010000876">
    <property type="protein sequence ID" value="KAK3796496.1"/>
    <property type="molecule type" value="Genomic_DNA"/>
</dbReference>
<accession>A0AAE1B098</accession>
<protein>
    <submittedName>
        <fullName evidence="1">Uncharacterized protein</fullName>
    </submittedName>
</protein>
<gene>
    <name evidence="1" type="ORF">RRG08_063808</name>
</gene>
<comment type="caution">
    <text evidence="1">The sequence shown here is derived from an EMBL/GenBank/DDBJ whole genome shotgun (WGS) entry which is preliminary data.</text>
</comment>